<comment type="subcellular location">
    <subcellularLocation>
        <location evidence="1">Membrane</location>
    </subcellularLocation>
</comment>
<dbReference type="PANTHER" id="PTHR35371:SF2">
    <property type="entry name" value="MAPEG FAMILY PROTEIN"/>
    <property type="match status" value="1"/>
</dbReference>
<keyword evidence="4" id="KW-0472">Membrane</keyword>
<dbReference type="SUPFAM" id="SSF161084">
    <property type="entry name" value="MAPEG domain-like"/>
    <property type="match status" value="1"/>
</dbReference>
<dbReference type="GO" id="GO:0016020">
    <property type="term" value="C:membrane"/>
    <property type="evidence" value="ECO:0007669"/>
    <property type="project" value="UniProtKB-SubCell"/>
</dbReference>
<comment type="caution">
    <text evidence="5">The sequence shown here is derived from an EMBL/GenBank/DDBJ whole genome shotgun (WGS) entry which is preliminary data.</text>
</comment>
<dbReference type="EMBL" id="NCSJ02000191">
    <property type="protein sequence ID" value="RFU27755.1"/>
    <property type="molecule type" value="Genomic_DNA"/>
</dbReference>
<sequence length="129" mass="14606">MSSRTPKQYFKIDHNASPREDLAKYGEKMIADGKISRWTLNMLKRWESAHANAVENYTLFVAAVLLANHAGVPAGVINGLMASYTLARTLYAVAYICIDRDEFSQVRGLCWWWGNTSCMSLLWMAGKRL</sequence>
<dbReference type="Gene3D" id="1.20.120.550">
    <property type="entry name" value="Membrane associated eicosanoid/glutathione metabolism-like domain"/>
    <property type="match status" value="1"/>
</dbReference>
<evidence type="ECO:0000256" key="4">
    <source>
        <dbReference type="ARBA" id="ARBA00023136"/>
    </source>
</evidence>
<dbReference type="OMA" id="FHFVFAY"/>
<dbReference type="Proteomes" id="UP000258309">
    <property type="component" value="Unassembled WGS sequence"/>
</dbReference>
<feature type="non-terminal residue" evidence="5">
    <location>
        <position position="1"/>
    </location>
</feature>
<gene>
    <name evidence="5" type="ORF">B7463_g8576</name>
</gene>
<keyword evidence="2" id="KW-0812">Transmembrane</keyword>
<dbReference type="Pfam" id="PF01124">
    <property type="entry name" value="MAPEG"/>
    <property type="match status" value="1"/>
</dbReference>
<evidence type="ECO:0000313" key="5">
    <source>
        <dbReference type="EMBL" id="RFU27755.1"/>
    </source>
</evidence>
<name>A0A3E2H321_SCYLI</name>
<keyword evidence="6" id="KW-1185">Reference proteome</keyword>
<evidence type="ECO:0000256" key="3">
    <source>
        <dbReference type="ARBA" id="ARBA00022989"/>
    </source>
</evidence>
<evidence type="ECO:0000256" key="1">
    <source>
        <dbReference type="ARBA" id="ARBA00004370"/>
    </source>
</evidence>
<organism evidence="5 6">
    <name type="scientific">Scytalidium lignicola</name>
    <name type="common">Hyphomycete</name>
    <dbReference type="NCBI Taxonomy" id="5539"/>
    <lineage>
        <taxon>Eukaryota</taxon>
        <taxon>Fungi</taxon>
        <taxon>Dikarya</taxon>
        <taxon>Ascomycota</taxon>
        <taxon>Pezizomycotina</taxon>
        <taxon>Leotiomycetes</taxon>
        <taxon>Leotiomycetes incertae sedis</taxon>
        <taxon>Scytalidium</taxon>
    </lineage>
</organism>
<dbReference type="InterPro" id="IPR001129">
    <property type="entry name" value="Membr-assoc_MAPEG"/>
</dbReference>
<protein>
    <submittedName>
        <fullName evidence="5">Uncharacterized protein</fullName>
    </submittedName>
</protein>
<reference evidence="5 6" key="1">
    <citation type="submission" date="2018-05" db="EMBL/GenBank/DDBJ databases">
        <title>Draft genome sequence of Scytalidium lignicola DSM 105466, a ubiquitous saprotrophic fungus.</title>
        <authorList>
            <person name="Buettner E."/>
            <person name="Gebauer A.M."/>
            <person name="Hofrichter M."/>
            <person name="Liers C."/>
            <person name="Kellner H."/>
        </authorList>
    </citation>
    <scope>NUCLEOTIDE SEQUENCE [LARGE SCALE GENOMIC DNA]</scope>
    <source>
        <strain evidence="5 6">DSM 105466</strain>
    </source>
</reference>
<dbReference type="AlphaFoldDB" id="A0A3E2H321"/>
<dbReference type="OrthoDB" id="2122304at2759"/>
<accession>A0A3E2H321</accession>
<keyword evidence="3" id="KW-1133">Transmembrane helix</keyword>
<feature type="non-terminal residue" evidence="5">
    <location>
        <position position="129"/>
    </location>
</feature>
<evidence type="ECO:0000256" key="2">
    <source>
        <dbReference type="ARBA" id="ARBA00022692"/>
    </source>
</evidence>
<evidence type="ECO:0000313" key="6">
    <source>
        <dbReference type="Proteomes" id="UP000258309"/>
    </source>
</evidence>
<proteinExistence type="predicted"/>
<dbReference type="InterPro" id="IPR023352">
    <property type="entry name" value="MAPEG-like_dom_sf"/>
</dbReference>
<dbReference type="PANTHER" id="PTHR35371">
    <property type="entry name" value="INNER MEMBRANE PROTEIN"/>
    <property type="match status" value="1"/>
</dbReference>